<reference evidence="5" key="3">
    <citation type="submission" date="2018-11" db="EMBL/GenBank/DDBJ databases">
        <title>Proposal to divide the Flavobacteriaceae and reorganize its genera based on Amino Acid Identity values calculated from whole genome sequences.</title>
        <authorList>
            <person name="Nicholson A.C."/>
            <person name="Gulvik C.A."/>
            <person name="Whitney A.M."/>
            <person name="Humrighouse B.W."/>
            <person name="Bell M."/>
            <person name="Holmes B."/>
            <person name="Steigerwalt A."/>
            <person name="Villarma A."/>
            <person name="Sheth M."/>
            <person name="Batra D."/>
            <person name="Pryor J."/>
            <person name="Bernardet J.-F."/>
            <person name="Hugo C."/>
            <person name="Kampfer P."/>
            <person name="Newman J."/>
            <person name="Mcquiston J.R."/>
        </authorList>
    </citation>
    <scope>NUCLEOTIDE SEQUENCE [LARGE SCALE GENOMIC DNA]</scope>
    <source>
        <strain evidence="5">G0188</strain>
    </source>
</reference>
<dbReference type="Gene3D" id="2.40.50.140">
    <property type="entry name" value="Nucleic acid-binding proteins"/>
    <property type="match status" value="1"/>
</dbReference>
<dbReference type="EMBL" id="CP033920">
    <property type="protein sequence ID" value="AZA47758.1"/>
    <property type="molecule type" value="Genomic_DNA"/>
</dbReference>
<gene>
    <name evidence="6" type="primary">csaA</name>
    <name evidence="5" type="ORF">EG346_05935</name>
    <name evidence="6" type="ORF">NCTC13533_05091</name>
</gene>
<accession>A0A376EPJ4</accession>
<dbReference type="CDD" id="cd02798">
    <property type="entry name" value="tRNA_bind_CsaA"/>
    <property type="match status" value="1"/>
</dbReference>
<dbReference type="InterPro" id="IPR002547">
    <property type="entry name" value="tRNA-bd_dom"/>
</dbReference>
<keyword evidence="2 3" id="KW-0694">RNA-binding</keyword>
<dbReference type="OrthoDB" id="9794564at2"/>
<dbReference type="NCBIfam" id="TIGR02222">
    <property type="entry name" value="chap_CsaA"/>
    <property type="match status" value="1"/>
</dbReference>
<dbReference type="InterPro" id="IPR008231">
    <property type="entry name" value="CsaA"/>
</dbReference>
<dbReference type="NCBIfam" id="NF007495">
    <property type="entry name" value="PRK10089.1-4"/>
    <property type="match status" value="1"/>
</dbReference>
<dbReference type="AlphaFoldDB" id="A0A376EPJ4"/>
<dbReference type="FunFam" id="2.40.50.140:FF:000165">
    <property type="entry name" value="Chaperone CsaA"/>
    <property type="match status" value="1"/>
</dbReference>
<evidence type="ECO:0000256" key="3">
    <source>
        <dbReference type="PROSITE-ProRule" id="PRU00209"/>
    </source>
</evidence>
<evidence type="ECO:0000313" key="7">
    <source>
        <dbReference type="Proteomes" id="UP000255224"/>
    </source>
</evidence>
<evidence type="ECO:0000313" key="8">
    <source>
        <dbReference type="Proteomes" id="UP000273270"/>
    </source>
</evidence>
<keyword evidence="8" id="KW-1185">Reference proteome</keyword>
<sequence length="115" mass="12889">MTIKPEISWTDFEKIDIRCGTIISVNDFEKARNPSYQLQIDFGDLGIKNSSAQITSLYQKDELVGKQVMAVVNFPRKQIANFFSECLVLGVYGEDKKEVTLLTPSLPVKNGMQVG</sequence>
<dbReference type="PANTHER" id="PTHR11586:SF37">
    <property type="entry name" value="TRNA-BINDING DOMAIN-CONTAINING PROTEIN"/>
    <property type="match status" value="1"/>
</dbReference>
<dbReference type="PROSITE" id="PS50886">
    <property type="entry name" value="TRBD"/>
    <property type="match status" value="1"/>
</dbReference>
<dbReference type="InterPro" id="IPR051270">
    <property type="entry name" value="Tyrosine-tRNA_ligase_regulator"/>
</dbReference>
<dbReference type="RefSeq" id="WP_123877321.1">
    <property type="nucleotide sequence ID" value="NZ_CP033920.1"/>
</dbReference>
<dbReference type="NCBIfam" id="NF007494">
    <property type="entry name" value="PRK10089.1-3"/>
    <property type="match status" value="1"/>
</dbReference>
<dbReference type="KEGG" id="ccau:EG346_05935"/>
<evidence type="ECO:0000256" key="1">
    <source>
        <dbReference type="ARBA" id="ARBA00022555"/>
    </source>
</evidence>
<feature type="domain" description="TRNA-binding" evidence="4">
    <location>
        <begin position="11"/>
        <end position="115"/>
    </location>
</feature>
<name>A0A376EPJ4_CHRCU</name>
<evidence type="ECO:0000313" key="6">
    <source>
        <dbReference type="EMBL" id="STD11786.1"/>
    </source>
</evidence>
<protein>
    <submittedName>
        <fullName evidence="6">tRNA-binding protein</fullName>
    </submittedName>
</protein>
<reference evidence="6 7" key="1">
    <citation type="submission" date="2018-06" db="EMBL/GenBank/DDBJ databases">
        <authorList>
            <consortium name="Pathogen Informatics"/>
            <person name="Doyle S."/>
        </authorList>
    </citation>
    <scope>NUCLEOTIDE SEQUENCE [LARGE SCALE GENOMIC DNA]</scope>
    <source>
        <strain evidence="6 7">NCTC13533</strain>
    </source>
</reference>
<dbReference type="SUPFAM" id="SSF50249">
    <property type="entry name" value="Nucleic acid-binding proteins"/>
    <property type="match status" value="1"/>
</dbReference>
<dbReference type="GO" id="GO:0000049">
    <property type="term" value="F:tRNA binding"/>
    <property type="evidence" value="ECO:0007669"/>
    <property type="project" value="UniProtKB-UniRule"/>
</dbReference>
<dbReference type="EMBL" id="UFVQ01000003">
    <property type="protein sequence ID" value="STD11786.1"/>
    <property type="molecule type" value="Genomic_DNA"/>
</dbReference>
<dbReference type="InterPro" id="IPR012340">
    <property type="entry name" value="NA-bd_OB-fold"/>
</dbReference>
<accession>A0A3G6M0P6</accession>
<keyword evidence="1 3" id="KW-0820">tRNA-binding</keyword>
<evidence type="ECO:0000313" key="5">
    <source>
        <dbReference type="EMBL" id="AZA47758.1"/>
    </source>
</evidence>
<dbReference type="STRING" id="297244.SAMN05421639_103616"/>
<evidence type="ECO:0000259" key="4">
    <source>
        <dbReference type="PROSITE" id="PS50886"/>
    </source>
</evidence>
<dbReference type="PANTHER" id="PTHR11586">
    <property type="entry name" value="TRNA-AMINOACYLATION COFACTOR ARC1 FAMILY MEMBER"/>
    <property type="match status" value="1"/>
</dbReference>
<dbReference type="Proteomes" id="UP000273270">
    <property type="component" value="Chromosome"/>
</dbReference>
<evidence type="ECO:0000256" key="2">
    <source>
        <dbReference type="ARBA" id="ARBA00022884"/>
    </source>
</evidence>
<reference evidence="8" key="2">
    <citation type="submission" date="2018-11" db="EMBL/GenBank/DDBJ databases">
        <title>Proposal to divide the Flavobacteriaceae and reorganize its genera based on Amino Acid Identity values calculated from whole genome sequences.</title>
        <authorList>
            <person name="Nicholson A.C."/>
            <person name="Gulvik C.A."/>
            <person name="Whitney A.M."/>
            <person name="Humrighouse B.W."/>
            <person name="Bell M."/>
            <person name="Holmes B."/>
            <person name="Steigerwalt A.G."/>
            <person name="Villarma A."/>
            <person name="Sheth M."/>
            <person name="Batra D."/>
            <person name="Pryor J."/>
            <person name="Bernardet J.-F."/>
            <person name="Hugo C."/>
            <person name="Kampfer P."/>
            <person name="Newman J."/>
            <person name="McQuiston J.R."/>
        </authorList>
    </citation>
    <scope>NUCLEOTIDE SEQUENCE [LARGE SCALE GENOMIC DNA]</scope>
    <source>
        <strain evidence="8">G0188</strain>
    </source>
</reference>
<dbReference type="Proteomes" id="UP000255224">
    <property type="component" value="Unassembled WGS sequence"/>
</dbReference>
<organism evidence="6 7">
    <name type="scientific">Chryseobacterium carnipullorum</name>
    <dbReference type="NCBI Taxonomy" id="1124835"/>
    <lineage>
        <taxon>Bacteria</taxon>
        <taxon>Pseudomonadati</taxon>
        <taxon>Bacteroidota</taxon>
        <taxon>Flavobacteriia</taxon>
        <taxon>Flavobacteriales</taxon>
        <taxon>Weeksellaceae</taxon>
        <taxon>Chryseobacterium group</taxon>
        <taxon>Chryseobacterium</taxon>
    </lineage>
</organism>
<proteinExistence type="predicted"/>
<dbReference type="Pfam" id="PF01588">
    <property type="entry name" value="tRNA_bind"/>
    <property type="match status" value="1"/>
</dbReference>